<evidence type="ECO:0000313" key="1">
    <source>
        <dbReference type="EMBL" id="SDF08856.1"/>
    </source>
</evidence>
<dbReference type="eggNOG" id="ENOG502ZGSZ">
    <property type="taxonomic scope" value="Bacteria"/>
</dbReference>
<evidence type="ECO:0000313" key="2">
    <source>
        <dbReference type="Proteomes" id="UP000182114"/>
    </source>
</evidence>
<reference evidence="2" key="1">
    <citation type="submission" date="2016-10" db="EMBL/GenBank/DDBJ databases">
        <authorList>
            <person name="Varghese N."/>
            <person name="Submissions S."/>
        </authorList>
    </citation>
    <scope>NUCLEOTIDE SEQUENCE [LARGE SCALE GENOMIC DNA]</scope>
    <source>
        <strain evidence="2">DSM 24729</strain>
    </source>
</reference>
<protein>
    <submittedName>
        <fullName evidence="1">Uncharacterized protein</fullName>
    </submittedName>
</protein>
<gene>
    <name evidence="1" type="ORF">SAMN04487992_10799</name>
</gene>
<keyword evidence="2" id="KW-1185">Reference proteome</keyword>
<proteinExistence type="predicted"/>
<dbReference type="AlphaFoldDB" id="A0A1G7I8K4"/>
<dbReference type="Proteomes" id="UP000182114">
    <property type="component" value="Unassembled WGS sequence"/>
</dbReference>
<sequence>MDQIEFPVIRINSKNWSDTEEGIPLETPYIYTPKTTIFNQFYLNKEVADCKGTIYKIIDRKQPDNFWRVIFSFIPGVYKAELVFQNTSKTITLPALKEDLIMGIKRFETEDTKNITKDWIAETESANSIREMLAGA</sequence>
<accession>A0A1G7I8K4</accession>
<organism evidence="1 2">
    <name type="scientific">Cellulophaga baltica</name>
    <dbReference type="NCBI Taxonomy" id="76594"/>
    <lineage>
        <taxon>Bacteria</taxon>
        <taxon>Pseudomonadati</taxon>
        <taxon>Bacteroidota</taxon>
        <taxon>Flavobacteriia</taxon>
        <taxon>Flavobacteriales</taxon>
        <taxon>Flavobacteriaceae</taxon>
        <taxon>Cellulophaga</taxon>
    </lineage>
</organism>
<dbReference type="RefSeq" id="WP_074538642.1">
    <property type="nucleotide sequence ID" value="NZ_FNBD01000007.1"/>
</dbReference>
<name>A0A1G7I8K4_9FLAO</name>
<dbReference type="EMBL" id="FNBD01000007">
    <property type="protein sequence ID" value="SDF08856.1"/>
    <property type="molecule type" value="Genomic_DNA"/>
</dbReference>